<accession>C2BGL5</accession>
<dbReference type="Proteomes" id="UP000005984">
    <property type="component" value="Unassembled WGS sequence"/>
</dbReference>
<gene>
    <name evidence="4" type="ORF">HMPREF0072_1485</name>
</gene>
<organism evidence="4 5">
    <name type="scientific">Anaerococcus lactolyticus ATCC 51172</name>
    <dbReference type="NCBI Taxonomy" id="525254"/>
    <lineage>
        <taxon>Bacteria</taxon>
        <taxon>Bacillati</taxon>
        <taxon>Bacillota</taxon>
        <taxon>Tissierellia</taxon>
        <taxon>Tissierellales</taxon>
        <taxon>Peptoniphilaceae</taxon>
        <taxon>Anaerococcus</taxon>
    </lineage>
</organism>
<dbReference type="eggNOG" id="COG3039">
    <property type="taxonomic scope" value="Bacteria"/>
</dbReference>
<feature type="coiled-coil region" evidence="1">
    <location>
        <begin position="159"/>
        <end position="186"/>
    </location>
</feature>
<reference evidence="4 5" key="1">
    <citation type="submission" date="2008-10" db="EMBL/GenBank/DDBJ databases">
        <authorList>
            <person name="Qin X."/>
            <person name="Bachman B."/>
            <person name="Battles P."/>
            <person name="Bell A."/>
            <person name="Bess C."/>
            <person name="Bickham C."/>
            <person name="Chaboub L."/>
            <person name="Chen D."/>
            <person name="Coyle M."/>
            <person name="Deiros D.R."/>
            <person name="Dinh H."/>
            <person name="Forbes L."/>
            <person name="Fowler G."/>
            <person name="Francisco L."/>
            <person name="Fu Q."/>
            <person name="Gubbala S."/>
            <person name="Hale W."/>
            <person name="Han Y."/>
            <person name="Hemphill L."/>
            <person name="Highlander S.K."/>
            <person name="Hirani K."/>
            <person name="Hogues M."/>
            <person name="Jackson L."/>
            <person name="Jakkamsetti A."/>
            <person name="Javaid M."/>
            <person name="Jiang H."/>
            <person name="Korchina V."/>
            <person name="Kovar C."/>
            <person name="Lara F."/>
            <person name="Lee S."/>
            <person name="Mata R."/>
            <person name="Mathew T."/>
            <person name="Moen C."/>
            <person name="Morales K."/>
            <person name="Munidasa M."/>
            <person name="Nazareth L."/>
            <person name="Ngo R."/>
            <person name="Nguyen L."/>
            <person name="Okwuonu G."/>
            <person name="Ongeri F."/>
            <person name="Patil S."/>
            <person name="Petrosino J."/>
            <person name="Pham C."/>
            <person name="Pham P."/>
            <person name="Pu L.-L."/>
            <person name="Puazo M."/>
            <person name="Raj R."/>
            <person name="Reid J."/>
            <person name="Rouhana J."/>
            <person name="Saada N."/>
            <person name="Shang Y."/>
            <person name="Simmons D."/>
            <person name="Thornton R."/>
            <person name="Warren J."/>
            <person name="Weissenberger G."/>
            <person name="Zhang J."/>
            <person name="Zhang L."/>
            <person name="Zhou C."/>
            <person name="Zhu D."/>
            <person name="Muzny D."/>
            <person name="Worley K."/>
            <person name="Gibbs R."/>
        </authorList>
    </citation>
    <scope>NUCLEOTIDE SEQUENCE [LARGE SCALE GENOMIC DNA]</scope>
    <source>
        <strain evidence="4 5">ATCC 51172</strain>
    </source>
</reference>
<dbReference type="PANTHER" id="PTHR33408">
    <property type="entry name" value="TRANSPOSASE"/>
    <property type="match status" value="1"/>
</dbReference>
<feature type="domain" description="Transposase DDE" evidence="3">
    <location>
        <begin position="330"/>
        <end position="449"/>
    </location>
</feature>
<dbReference type="PANTHER" id="PTHR33408:SF2">
    <property type="entry name" value="TRANSPOSASE DDE DOMAIN-CONTAINING PROTEIN"/>
    <property type="match status" value="1"/>
</dbReference>
<protein>
    <submittedName>
        <fullName evidence="4">Transposase, IS4 family</fullName>
    </submittedName>
</protein>
<evidence type="ECO:0000259" key="2">
    <source>
        <dbReference type="Pfam" id="PF05598"/>
    </source>
</evidence>
<dbReference type="HOGENOM" id="CLU_021293_2_3_9"/>
<dbReference type="NCBIfam" id="NF033551">
    <property type="entry name" value="transpos_IS1182"/>
    <property type="match status" value="1"/>
</dbReference>
<keyword evidence="5" id="KW-1185">Reference proteome</keyword>
<name>C2BGL5_9FIRM</name>
<evidence type="ECO:0000313" key="5">
    <source>
        <dbReference type="Proteomes" id="UP000005984"/>
    </source>
</evidence>
<dbReference type="AlphaFoldDB" id="C2BGL5"/>
<feature type="non-terminal residue" evidence="4">
    <location>
        <position position="461"/>
    </location>
</feature>
<dbReference type="Pfam" id="PF13751">
    <property type="entry name" value="DDE_Tnp_1_6"/>
    <property type="match status" value="1"/>
</dbReference>
<feature type="domain" description="Transposase InsH N-terminal" evidence="2">
    <location>
        <begin position="21"/>
        <end position="118"/>
    </location>
</feature>
<keyword evidence="1" id="KW-0175">Coiled coil</keyword>
<dbReference type="InterPro" id="IPR025668">
    <property type="entry name" value="Tnp_DDE_dom"/>
</dbReference>
<dbReference type="Pfam" id="PF05598">
    <property type="entry name" value="DUF772"/>
    <property type="match status" value="1"/>
</dbReference>
<evidence type="ECO:0000256" key="1">
    <source>
        <dbReference type="SAM" id="Coils"/>
    </source>
</evidence>
<dbReference type="InterPro" id="IPR008490">
    <property type="entry name" value="Transposase_InsH_N"/>
</dbReference>
<dbReference type="EMBL" id="ABYO01000227">
    <property type="protein sequence ID" value="EEI85951.1"/>
    <property type="molecule type" value="Genomic_DNA"/>
</dbReference>
<sequence length="461" mass="54364">MEEVMLYKNEKNNTEQVQMVSVEQLVPKDHILRKIDKYIDFNFIYDLVEDKYSQTTGRPSIDPVVLIKLVILQYFFNINSMRQTIREVEVNIAYRWFLGLDFYDKVPHFSTFGKNYERRFKNTDIFNQIFENILDQAMSYGFVDTKIQFVDSTHVKAHANRHKNQKVKIKKKVKSYQRKLEKEVNEDRNINGKDDFDYPKGEILEEKEISQSITDPESGLFHKGNHKEVYAYSIQTSCDKNGWILGYKAYPGNLHDSTTFPSFFKEKIEKYEPEKIVMDAGYKIPAIAKELIEKGIMPVLPYAKPKGRRNDKESFYPRQYKYDETNDCYICPENKILLYSTTNREGYRIYQSKKSLCENCPSLSKCTKSKSKVKVIIRHIWQEYIDYSEWYRLTEEGKALYKLRKETIERQFGSAKEYHSFRYTNMIGKAKMSMKAALTFACLNMKKLAKLLDRLEGDGGG</sequence>
<dbReference type="InterPro" id="IPR047629">
    <property type="entry name" value="IS1182_transpos"/>
</dbReference>
<evidence type="ECO:0000259" key="3">
    <source>
        <dbReference type="Pfam" id="PF13751"/>
    </source>
</evidence>
<proteinExistence type="predicted"/>
<dbReference type="STRING" id="525254.HMPREF0072_1485"/>
<evidence type="ECO:0000313" key="4">
    <source>
        <dbReference type="EMBL" id="EEI85951.1"/>
    </source>
</evidence>
<comment type="caution">
    <text evidence="4">The sequence shown here is derived from an EMBL/GenBank/DDBJ whole genome shotgun (WGS) entry which is preliminary data.</text>
</comment>